<protein>
    <submittedName>
        <fullName evidence="1">Uncharacterized protein</fullName>
    </submittedName>
</protein>
<organism evidence="1 2">
    <name type="scientific">Asticcacaulis machinosus</name>
    <dbReference type="NCBI Taxonomy" id="2984211"/>
    <lineage>
        <taxon>Bacteria</taxon>
        <taxon>Pseudomonadati</taxon>
        <taxon>Pseudomonadota</taxon>
        <taxon>Alphaproteobacteria</taxon>
        <taxon>Caulobacterales</taxon>
        <taxon>Caulobacteraceae</taxon>
        <taxon>Asticcacaulis</taxon>
    </lineage>
</organism>
<dbReference type="EMBL" id="JAQQKV010000001">
    <property type="protein sequence ID" value="MDC7674568.1"/>
    <property type="molecule type" value="Genomic_DNA"/>
</dbReference>
<gene>
    <name evidence="1" type="ORF">PQU98_00335</name>
</gene>
<dbReference type="RefSeq" id="WP_272742896.1">
    <property type="nucleotide sequence ID" value="NZ_JAQQKV010000001.1"/>
</dbReference>
<evidence type="ECO:0000313" key="1">
    <source>
        <dbReference type="EMBL" id="MDC7674568.1"/>
    </source>
</evidence>
<reference evidence="1 2" key="1">
    <citation type="submission" date="2023-01" db="EMBL/GenBank/DDBJ databases">
        <title>Novel species of the genus Asticcacaulis isolated from rivers.</title>
        <authorList>
            <person name="Lu H."/>
        </authorList>
    </citation>
    <scope>NUCLEOTIDE SEQUENCE [LARGE SCALE GENOMIC DNA]</scope>
    <source>
        <strain evidence="1 2">LKC15W</strain>
    </source>
</reference>
<evidence type="ECO:0000313" key="2">
    <source>
        <dbReference type="Proteomes" id="UP001218579"/>
    </source>
</evidence>
<dbReference type="Proteomes" id="UP001218579">
    <property type="component" value="Unassembled WGS sequence"/>
</dbReference>
<sequence>MSWRPYHEAIKALEHVYLEDSYVSDIAEVGDKLVFNLSAVLTESHWHYQKPKLGERYCYSAGSLCFSNIATIEWSRKTLDAARSVDPDGTVDFGEIDSFLVCDDRYHLEGSWGCVHITCKQVDFFLTPTE</sequence>
<proteinExistence type="predicted"/>
<comment type="caution">
    <text evidence="1">The sequence shown here is derived from an EMBL/GenBank/DDBJ whole genome shotgun (WGS) entry which is preliminary data.</text>
</comment>
<accession>A0ABT5HEF2</accession>
<keyword evidence="2" id="KW-1185">Reference proteome</keyword>
<name>A0ABT5HEF2_9CAUL</name>